<dbReference type="EMBL" id="JAEINH010000004">
    <property type="protein sequence ID" value="MBI9114576.1"/>
    <property type="molecule type" value="Genomic_DNA"/>
</dbReference>
<feature type="region of interest" description="Disordered" evidence="1">
    <location>
        <begin position="261"/>
        <end position="292"/>
    </location>
</feature>
<keyword evidence="4" id="KW-1185">Reference proteome</keyword>
<dbReference type="InterPro" id="IPR038610">
    <property type="entry name" value="FliK-like_C_sf"/>
</dbReference>
<feature type="compositionally biased region" description="Polar residues" evidence="1">
    <location>
        <begin position="403"/>
        <end position="417"/>
    </location>
</feature>
<feature type="compositionally biased region" description="Basic and acidic residues" evidence="1">
    <location>
        <begin position="26"/>
        <end position="85"/>
    </location>
</feature>
<dbReference type="AlphaFoldDB" id="A0A934IB00"/>
<dbReference type="Pfam" id="PF02120">
    <property type="entry name" value="Flg_hook"/>
    <property type="match status" value="1"/>
</dbReference>
<dbReference type="RefSeq" id="WP_198733142.1">
    <property type="nucleotide sequence ID" value="NZ_JAEINH010000004.1"/>
</dbReference>
<accession>A0A934IB00</accession>
<sequence>MSQMIAAPRTPDATGVQGAPRAQRAPGKDAGHDQFARTLERETTPGRPARDDARSDRPRSADAQHARPVERPRHTDRGRSTDRAPEGAATTPDTPVTEQSAPADGAALQQGAFIALLSDARVAADATAGQPTDVTAAPAVTQADAGDTLVAGTTAAPVDGALATATAGVEAATLAAGAPAAPAGTSAPVAPAAAGELTTPGAPSTVRADASAPATTVPLDGRSALPAPTAPIVVEGSTVTVTSTRDASPAAVVQTAAAPAAQQQTGAGDGQQLGAGTPAPGVVPTAAPQPTAPAAAPFAQALEAVAAPERTAAPQAAPAPQQAPTLADQVRGPLVALRTAPQGEHTLTIRVDPESLGPVQVRAHIGADGIRIELLGATDAGRDGLRGLLTDLRRDLAATGMNASLTLGSDTPGQQGRTAGDAGGDTPRGTGRSTGGGADGTPADETPATGPDSSPLTHPADGARRVDVLT</sequence>
<evidence type="ECO:0000256" key="1">
    <source>
        <dbReference type="SAM" id="MobiDB-lite"/>
    </source>
</evidence>
<reference evidence="3" key="1">
    <citation type="submission" date="2020-12" db="EMBL/GenBank/DDBJ databases">
        <title>Sanguibacter suaedae sp. nov., isolated from Suaeda aralocaspica.</title>
        <authorList>
            <person name="Ma Q."/>
        </authorList>
    </citation>
    <scope>NUCLEOTIDE SEQUENCE</scope>
    <source>
        <strain evidence="3">YZGR15</strain>
    </source>
</reference>
<proteinExistence type="predicted"/>
<keyword evidence="3" id="KW-0969">Cilium</keyword>
<feature type="region of interest" description="Disordered" evidence="1">
    <location>
        <begin position="180"/>
        <end position="228"/>
    </location>
</feature>
<evidence type="ECO:0000259" key="2">
    <source>
        <dbReference type="Pfam" id="PF02120"/>
    </source>
</evidence>
<feature type="compositionally biased region" description="Polar residues" evidence="1">
    <location>
        <begin position="91"/>
        <end position="100"/>
    </location>
</feature>
<dbReference type="InterPro" id="IPR021136">
    <property type="entry name" value="Flagellar_hook_control-like_C"/>
</dbReference>
<feature type="compositionally biased region" description="Low complexity" evidence="1">
    <location>
        <begin position="274"/>
        <end position="292"/>
    </location>
</feature>
<protein>
    <submittedName>
        <fullName evidence="3">Flagellar hook-length control protein FliK</fullName>
    </submittedName>
</protein>
<feature type="compositionally biased region" description="Low complexity" evidence="1">
    <location>
        <begin position="180"/>
        <end position="198"/>
    </location>
</feature>
<evidence type="ECO:0000313" key="4">
    <source>
        <dbReference type="Proteomes" id="UP000602087"/>
    </source>
</evidence>
<organism evidence="3 4">
    <name type="scientific">Sanguibacter suaedae</name>
    <dbReference type="NCBI Taxonomy" id="2795737"/>
    <lineage>
        <taxon>Bacteria</taxon>
        <taxon>Bacillati</taxon>
        <taxon>Actinomycetota</taxon>
        <taxon>Actinomycetes</taxon>
        <taxon>Micrococcales</taxon>
        <taxon>Sanguibacteraceae</taxon>
        <taxon>Sanguibacter</taxon>
    </lineage>
</organism>
<feature type="domain" description="Flagellar hook-length control protein-like C-terminal" evidence="2">
    <location>
        <begin position="340"/>
        <end position="415"/>
    </location>
</feature>
<evidence type="ECO:0000313" key="3">
    <source>
        <dbReference type="EMBL" id="MBI9114576.1"/>
    </source>
</evidence>
<feature type="region of interest" description="Disordered" evidence="1">
    <location>
        <begin position="403"/>
        <end position="470"/>
    </location>
</feature>
<dbReference type="Proteomes" id="UP000602087">
    <property type="component" value="Unassembled WGS sequence"/>
</dbReference>
<gene>
    <name evidence="3" type="ORF">JAV76_06065</name>
</gene>
<keyword evidence="3" id="KW-0966">Cell projection</keyword>
<keyword evidence="3" id="KW-0282">Flagellum</keyword>
<feature type="region of interest" description="Disordered" evidence="1">
    <location>
        <begin position="1"/>
        <end position="103"/>
    </location>
</feature>
<comment type="caution">
    <text evidence="3">The sequence shown here is derived from an EMBL/GenBank/DDBJ whole genome shotgun (WGS) entry which is preliminary data.</text>
</comment>
<dbReference type="Gene3D" id="3.30.750.140">
    <property type="match status" value="1"/>
</dbReference>
<name>A0A934IB00_9MICO</name>
<feature type="compositionally biased region" description="Basic and acidic residues" evidence="1">
    <location>
        <begin position="461"/>
        <end position="470"/>
    </location>
</feature>
<dbReference type="CDD" id="cd17470">
    <property type="entry name" value="T3SS_Flik_C"/>
    <property type="match status" value="1"/>
</dbReference>